<feature type="transmembrane region" description="Helical" evidence="7">
    <location>
        <begin position="133"/>
        <end position="159"/>
    </location>
</feature>
<comment type="similarity">
    <text evidence="2 6">Belongs to the ABC-3 integral membrane protein family.</text>
</comment>
<feature type="transmembrane region" description="Helical" evidence="7">
    <location>
        <begin position="96"/>
        <end position="113"/>
    </location>
</feature>
<feature type="transmembrane region" description="Helical" evidence="7">
    <location>
        <begin position="239"/>
        <end position="260"/>
    </location>
</feature>
<protein>
    <submittedName>
        <fullName evidence="8">Metal ABC transporter permease</fullName>
    </submittedName>
</protein>
<reference evidence="9" key="1">
    <citation type="submission" date="2020-06" db="EMBL/GenBank/DDBJ databases">
        <title>Thalassolituus marinus alknpb1M-1, a hydrocarbon-degrading bacterium isolated from the deep-sea overlying water using an in-situ strategy from the South China Sea basin.</title>
        <authorList>
            <person name="Dong C."/>
            <person name="Chen Y."/>
            <person name="Shao Z."/>
        </authorList>
    </citation>
    <scope>NUCLEOTIDE SEQUENCE [LARGE SCALE GENOMIC DNA]</scope>
    <source>
        <strain evidence="9">alknpb1M-1</strain>
    </source>
</reference>
<feature type="transmembrane region" description="Helical" evidence="7">
    <location>
        <begin position="66"/>
        <end position="84"/>
    </location>
</feature>
<organism evidence="8 9">
    <name type="scientific">Thalassolituus hydrocarboniclasticus</name>
    <dbReference type="NCBI Taxonomy" id="2742796"/>
    <lineage>
        <taxon>Bacteria</taxon>
        <taxon>Pseudomonadati</taxon>
        <taxon>Pseudomonadota</taxon>
        <taxon>Gammaproteobacteria</taxon>
        <taxon>Oceanospirillales</taxon>
        <taxon>Oceanospirillaceae</taxon>
        <taxon>Thalassolituus</taxon>
    </lineage>
</organism>
<gene>
    <name evidence="8" type="ORF">HUF19_05660</name>
</gene>
<dbReference type="Pfam" id="PF00950">
    <property type="entry name" value="ABC-3"/>
    <property type="match status" value="1"/>
</dbReference>
<evidence type="ECO:0000256" key="7">
    <source>
        <dbReference type="SAM" id="Phobius"/>
    </source>
</evidence>
<keyword evidence="5 7" id="KW-0472">Membrane</keyword>
<sequence>MSLFSNLELSIIAPAFLAGLLVLTTHVPLGRQVLSRGIIFLDLAIAQIAGLGVIIAYSLGWEAGGWQVQLIALGAALSGALLLYASERLWEDNQEAIIGCVFILAASAGLLVLSSNPHGGEALKDLLAGQILWVTYSQLIPVGIIYAAVLALWFGLGAGLRVGRGKQQSPLLFYSLFAISVTTSVQLVGVYLVFASLIMPALAVQKVRQHPLLRAYITGAGAYAAGLMLSALWDLPSGATIVCTMALICGLSFIMFSAAYKQAPATTQP</sequence>
<dbReference type="Proteomes" id="UP001065322">
    <property type="component" value="Chromosome"/>
</dbReference>
<accession>A0ABY6A7Q1</accession>
<feature type="transmembrane region" description="Helical" evidence="7">
    <location>
        <begin position="6"/>
        <end position="27"/>
    </location>
</feature>
<evidence type="ECO:0000256" key="1">
    <source>
        <dbReference type="ARBA" id="ARBA00004141"/>
    </source>
</evidence>
<feature type="transmembrane region" description="Helical" evidence="7">
    <location>
        <begin position="213"/>
        <end position="232"/>
    </location>
</feature>
<keyword evidence="6" id="KW-0813">Transport</keyword>
<feature type="transmembrane region" description="Helical" evidence="7">
    <location>
        <begin position="39"/>
        <end position="60"/>
    </location>
</feature>
<comment type="subcellular location">
    <subcellularLocation>
        <location evidence="6">Cell membrane</location>
        <topology evidence="6">Multi-pass membrane protein</topology>
    </subcellularLocation>
    <subcellularLocation>
        <location evidence="1">Membrane</location>
        <topology evidence="1">Multi-pass membrane protein</topology>
    </subcellularLocation>
</comment>
<evidence type="ECO:0000256" key="5">
    <source>
        <dbReference type="ARBA" id="ARBA00023136"/>
    </source>
</evidence>
<dbReference type="InterPro" id="IPR001626">
    <property type="entry name" value="ABC_TroCD"/>
</dbReference>
<dbReference type="EMBL" id="CP054475">
    <property type="protein sequence ID" value="UXD86959.1"/>
    <property type="molecule type" value="Genomic_DNA"/>
</dbReference>
<evidence type="ECO:0000256" key="6">
    <source>
        <dbReference type="RuleBase" id="RU003943"/>
    </source>
</evidence>
<dbReference type="RefSeq" id="WP_260998874.1">
    <property type="nucleotide sequence ID" value="NZ_CP054475.1"/>
</dbReference>
<name>A0ABY6A7Q1_9GAMM</name>
<proteinExistence type="inferred from homology"/>
<keyword evidence="4 7" id="KW-1133">Transmembrane helix</keyword>
<keyword evidence="9" id="KW-1185">Reference proteome</keyword>
<dbReference type="PANTHER" id="PTHR30477">
    <property type="entry name" value="ABC-TRANSPORTER METAL-BINDING PROTEIN"/>
    <property type="match status" value="1"/>
</dbReference>
<evidence type="ECO:0000313" key="8">
    <source>
        <dbReference type="EMBL" id="UXD86959.1"/>
    </source>
</evidence>
<evidence type="ECO:0000256" key="2">
    <source>
        <dbReference type="ARBA" id="ARBA00008034"/>
    </source>
</evidence>
<evidence type="ECO:0000313" key="9">
    <source>
        <dbReference type="Proteomes" id="UP001065322"/>
    </source>
</evidence>
<evidence type="ECO:0000256" key="3">
    <source>
        <dbReference type="ARBA" id="ARBA00022692"/>
    </source>
</evidence>
<dbReference type="InterPro" id="IPR037294">
    <property type="entry name" value="ABC_BtuC-like"/>
</dbReference>
<feature type="transmembrane region" description="Helical" evidence="7">
    <location>
        <begin position="171"/>
        <end position="193"/>
    </location>
</feature>
<dbReference type="PANTHER" id="PTHR30477:SF19">
    <property type="entry name" value="METAL ABC TRANSPORTER PERMEASE"/>
    <property type="match status" value="1"/>
</dbReference>
<dbReference type="SUPFAM" id="SSF81345">
    <property type="entry name" value="ABC transporter involved in vitamin B12 uptake, BtuC"/>
    <property type="match status" value="1"/>
</dbReference>
<keyword evidence="3 6" id="KW-0812">Transmembrane</keyword>
<evidence type="ECO:0000256" key="4">
    <source>
        <dbReference type="ARBA" id="ARBA00022989"/>
    </source>
</evidence>